<name>A0A6J2JPI2_BOMMA</name>
<dbReference type="InterPro" id="IPR011701">
    <property type="entry name" value="MFS"/>
</dbReference>
<dbReference type="Pfam" id="PF07690">
    <property type="entry name" value="MFS_1"/>
    <property type="match status" value="1"/>
</dbReference>
<dbReference type="Proteomes" id="UP000504629">
    <property type="component" value="Unplaced"/>
</dbReference>
<evidence type="ECO:0000256" key="4">
    <source>
        <dbReference type="ARBA" id="ARBA00023136"/>
    </source>
</evidence>
<feature type="region of interest" description="Disordered" evidence="5">
    <location>
        <begin position="24"/>
        <end position="55"/>
    </location>
</feature>
<dbReference type="PANTHER" id="PTHR24064">
    <property type="entry name" value="SOLUTE CARRIER FAMILY 22 MEMBER"/>
    <property type="match status" value="1"/>
</dbReference>
<dbReference type="GO" id="GO:0022857">
    <property type="term" value="F:transmembrane transporter activity"/>
    <property type="evidence" value="ECO:0007669"/>
    <property type="project" value="InterPro"/>
</dbReference>
<feature type="transmembrane region" description="Helical" evidence="6">
    <location>
        <begin position="398"/>
        <end position="419"/>
    </location>
</feature>
<keyword evidence="4 6" id="KW-0472">Membrane</keyword>
<dbReference type="SUPFAM" id="SSF103473">
    <property type="entry name" value="MFS general substrate transporter"/>
    <property type="match status" value="1"/>
</dbReference>
<dbReference type="InterPro" id="IPR005829">
    <property type="entry name" value="Sugar_transporter_CS"/>
</dbReference>
<comment type="subcellular location">
    <subcellularLocation>
        <location evidence="1">Membrane</location>
        <topology evidence="1">Multi-pass membrane protein</topology>
    </subcellularLocation>
</comment>
<feature type="transmembrane region" description="Helical" evidence="6">
    <location>
        <begin position="431"/>
        <end position="452"/>
    </location>
</feature>
<gene>
    <name evidence="9" type="primary">LOC114243776</name>
</gene>
<dbReference type="PROSITE" id="PS00216">
    <property type="entry name" value="SUGAR_TRANSPORT_1"/>
    <property type="match status" value="2"/>
</dbReference>
<dbReference type="RefSeq" id="XP_028031183.1">
    <property type="nucleotide sequence ID" value="XM_028175382.1"/>
</dbReference>
<feature type="transmembrane region" description="Helical" evidence="6">
    <location>
        <begin position="459"/>
        <end position="478"/>
    </location>
</feature>
<feature type="transmembrane region" description="Helical" evidence="6">
    <location>
        <begin position="311"/>
        <end position="330"/>
    </location>
</feature>
<feature type="transmembrane region" description="Helical" evidence="6">
    <location>
        <begin position="283"/>
        <end position="305"/>
    </location>
</feature>
<dbReference type="AlphaFoldDB" id="A0A6J2JPI2"/>
<keyword evidence="8" id="KW-1185">Reference proteome</keyword>
<feature type="transmembrane region" description="Helical" evidence="6">
    <location>
        <begin position="519"/>
        <end position="538"/>
    </location>
</feature>
<accession>A0A6J2JPI2</accession>
<feature type="transmembrane region" description="Helical" evidence="6">
    <location>
        <begin position="544"/>
        <end position="565"/>
    </location>
</feature>
<evidence type="ECO:0000256" key="6">
    <source>
        <dbReference type="SAM" id="Phobius"/>
    </source>
</evidence>
<dbReference type="InterPro" id="IPR036259">
    <property type="entry name" value="MFS_trans_sf"/>
</dbReference>
<dbReference type="Gene3D" id="1.20.1250.20">
    <property type="entry name" value="MFS general substrate transporter like domains"/>
    <property type="match status" value="1"/>
</dbReference>
<reference evidence="9" key="1">
    <citation type="submission" date="2025-08" db="UniProtKB">
        <authorList>
            <consortium name="RefSeq"/>
        </authorList>
    </citation>
    <scope>IDENTIFICATION</scope>
    <source>
        <tissue evidence="9">Silk gland</tissue>
    </source>
</reference>
<dbReference type="OrthoDB" id="2261376at2759"/>
<keyword evidence="2 6" id="KW-0812">Transmembrane</keyword>
<feature type="transmembrane region" description="Helical" evidence="6">
    <location>
        <begin position="225"/>
        <end position="243"/>
    </location>
</feature>
<dbReference type="PROSITE" id="PS50850">
    <property type="entry name" value="MFS"/>
    <property type="match status" value="1"/>
</dbReference>
<feature type="transmembrane region" description="Helical" evidence="6">
    <location>
        <begin position="484"/>
        <end position="507"/>
    </location>
</feature>
<evidence type="ECO:0000313" key="8">
    <source>
        <dbReference type="Proteomes" id="UP000504629"/>
    </source>
</evidence>
<dbReference type="CDD" id="cd17317">
    <property type="entry name" value="MFS_SLC22"/>
    <property type="match status" value="1"/>
</dbReference>
<evidence type="ECO:0000256" key="3">
    <source>
        <dbReference type="ARBA" id="ARBA00022989"/>
    </source>
</evidence>
<keyword evidence="3 6" id="KW-1133">Transmembrane helix</keyword>
<sequence length="595" mass="65824">MGSYMGGCCRLSAIDEANHLISSSLEPHQPRRVPPPSLGIPNMADRKPSVDPARKGSAFDQPIDLDHVLINELGQFGLFQLRNILLVAIPIIMSAFMSEFVFSAAAIPHRCRIPECGEVEKSTNYDREWLANAIPESDSGFASCERFAPATGINGTLDYCPPNIFQTNTIECDGFIYTRDNSVVFDFDLGCQEWLRALAGTLSSVGTLLVLPITGYVSDRFGRRMALVISVFNLALFGLIKAFSVNYVMYLAFQVIQTTLGAGTFSSAYIFATEFVGPKYRVITSATCSSMFAVGQVVLGGIAWLVQPWRYMIMTLHIPCFLIVSYYWLLSESVRWLLSKRKFDEARRVLEKAAQVNKREISQKSMNALMRPPAAVAKAEPVEADPGVLRTIIKSPILLRRVCTTPIWWITTTFVYYGLSINSASLSDTIYLNYILTCAIEIPGFYTAVLILDRVGRKPTLSGGFFFSALCNIAFAFIPNDMTVLRLIIFLLGKFGISMVFTSLYLFTSELYPTQYRHSLLAFSSMIGRIGSITAPLTPALMEYWHGIPTVMFGAMGFLSGVLILTQPETLGTKMPNTLAEAEALGTPQSKIQSN</sequence>
<dbReference type="GeneID" id="114243776"/>
<protein>
    <submittedName>
        <fullName evidence="9">Organic cation transporter protein-like</fullName>
    </submittedName>
</protein>
<dbReference type="GO" id="GO:0016020">
    <property type="term" value="C:membrane"/>
    <property type="evidence" value="ECO:0007669"/>
    <property type="project" value="UniProtKB-SubCell"/>
</dbReference>
<dbReference type="KEGG" id="bman:114243776"/>
<evidence type="ECO:0000256" key="1">
    <source>
        <dbReference type="ARBA" id="ARBA00004141"/>
    </source>
</evidence>
<organism evidence="8 9">
    <name type="scientific">Bombyx mandarina</name>
    <name type="common">Wild silk moth</name>
    <name type="synonym">Wild silkworm</name>
    <dbReference type="NCBI Taxonomy" id="7092"/>
    <lineage>
        <taxon>Eukaryota</taxon>
        <taxon>Metazoa</taxon>
        <taxon>Ecdysozoa</taxon>
        <taxon>Arthropoda</taxon>
        <taxon>Hexapoda</taxon>
        <taxon>Insecta</taxon>
        <taxon>Pterygota</taxon>
        <taxon>Neoptera</taxon>
        <taxon>Endopterygota</taxon>
        <taxon>Lepidoptera</taxon>
        <taxon>Glossata</taxon>
        <taxon>Ditrysia</taxon>
        <taxon>Bombycoidea</taxon>
        <taxon>Bombycidae</taxon>
        <taxon>Bombycinae</taxon>
        <taxon>Bombyx</taxon>
    </lineage>
</organism>
<feature type="transmembrane region" description="Helical" evidence="6">
    <location>
        <begin position="84"/>
        <end position="107"/>
    </location>
</feature>
<dbReference type="InterPro" id="IPR020846">
    <property type="entry name" value="MFS_dom"/>
</dbReference>
<feature type="transmembrane region" description="Helical" evidence="6">
    <location>
        <begin position="194"/>
        <end position="213"/>
    </location>
</feature>
<proteinExistence type="predicted"/>
<feature type="compositionally biased region" description="Basic and acidic residues" evidence="5">
    <location>
        <begin position="44"/>
        <end position="54"/>
    </location>
</feature>
<evidence type="ECO:0000259" key="7">
    <source>
        <dbReference type="PROSITE" id="PS50850"/>
    </source>
</evidence>
<evidence type="ECO:0000256" key="5">
    <source>
        <dbReference type="SAM" id="MobiDB-lite"/>
    </source>
</evidence>
<evidence type="ECO:0000313" key="9">
    <source>
        <dbReference type="RefSeq" id="XP_028031183.1"/>
    </source>
</evidence>
<feature type="domain" description="Major facilitator superfamily (MFS) profile" evidence="7">
    <location>
        <begin position="147"/>
        <end position="572"/>
    </location>
</feature>
<evidence type="ECO:0000256" key="2">
    <source>
        <dbReference type="ARBA" id="ARBA00022692"/>
    </source>
</evidence>
<feature type="transmembrane region" description="Helical" evidence="6">
    <location>
        <begin position="249"/>
        <end position="271"/>
    </location>
</feature>